<evidence type="ECO:0000256" key="3">
    <source>
        <dbReference type="ARBA" id="ARBA00022617"/>
    </source>
</evidence>
<name>W3XME7_PESFW</name>
<dbReference type="SUPFAM" id="SSF48264">
    <property type="entry name" value="Cytochrome P450"/>
    <property type="match status" value="1"/>
</dbReference>
<proteinExistence type="inferred from homology"/>
<protein>
    <recommendedName>
        <fullName evidence="10">Cytochrome P450</fullName>
    </recommendedName>
</protein>
<evidence type="ECO:0008006" key="10">
    <source>
        <dbReference type="Google" id="ProtNLM"/>
    </source>
</evidence>
<dbReference type="Proteomes" id="UP000030651">
    <property type="component" value="Unassembled WGS sequence"/>
</dbReference>
<keyword evidence="6" id="KW-0503">Monooxygenase</keyword>
<evidence type="ECO:0000256" key="1">
    <source>
        <dbReference type="ARBA" id="ARBA00001971"/>
    </source>
</evidence>
<evidence type="ECO:0000256" key="7">
    <source>
        <dbReference type="PIRSR" id="PIRSR602403-1"/>
    </source>
</evidence>
<dbReference type="GeneID" id="19265503"/>
<dbReference type="Gene3D" id="1.10.630.10">
    <property type="entry name" value="Cytochrome P450"/>
    <property type="match status" value="1"/>
</dbReference>
<dbReference type="GO" id="GO:0005506">
    <property type="term" value="F:iron ion binding"/>
    <property type="evidence" value="ECO:0007669"/>
    <property type="project" value="InterPro"/>
</dbReference>
<dbReference type="PRINTS" id="PR00465">
    <property type="entry name" value="EP450IV"/>
</dbReference>
<evidence type="ECO:0000256" key="4">
    <source>
        <dbReference type="ARBA" id="ARBA00022723"/>
    </source>
</evidence>
<evidence type="ECO:0000256" key="6">
    <source>
        <dbReference type="ARBA" id="ARBA00023033"/>
    </source>
</evidence>
<keyword evidence="4 7" id="KW-0479">Metal-binding</keyword>
<dbReference type="InterPro" id="IPR050121">
    <property type="entry name" value="Cytochrome_P450_monoxygenase"/>
</dbReference>
<accession>W3XME7</accession>
<sequence>MASTPYDFAASAPYHAVAFLAIAAYSLYRWLLPKPLPGIAYNAKAVRSLFGDGPDMLQEISLTHEFGVWCADQVERLGAPICQVFVRPFAKPWILVSDFRESQDILTRRTKEFDKSSFITNAMASLGDFHPRFLTNQKFKASRGWLQDLMTPSFLHGHMGPIIYSKGLELIQLFERRMELAAGRPFTVRDDYDFASLDAMMGWAFGSNLGYTAVGPQVELAANLDPSEIPQGGLDDPIIFPPAKLHDFLVTAHEVPQVVERTVIAWVPSLSLFWWRRMSWFKKLFSEKQRTVKSQLEIAKEHYEAGEIKSGLEHMLMREASAAEKEGRQPDFDNHLISDEIFGEIIAGHHTTGGAMGWLTKFLTGHPDVQSQVRSELYATFPQALEEDRLPSFDEIRKARLPYLDAAFEEMLRLTSVTVTREALCDTQILGRRVPKGSQVFLVSNGPGFLSPSLPINDSDRSPTARAAAEKSWDETQDLRLYEPDRWLVKKEDGSVEFDPNAGPQLGFGLGARSCWGRRMAAMEVKTILSMLIWHFEMLEIPAALSGYAGFDGVSRRPQKCFVRLRRARA</sequence>
<dbReference type="OrthoDB" id="1470350at2759"/>
<evidence type="ECO:0000313" key="8">
    <source>
        <dbReference type="EMBL" id="ETS86662.1"/>
    </source>
</evidence>
<comment type="similarity">
    <text evidence="2">Belongs to the cytochrome P450 family.</text>
</comment>
<dbReference type="eggNOG" id="KOG0158">
    <property type="taxonomic scope" value="Eukaryota"/>
</dbReference>
<keyword evidence="9" id="KW-1185">Reference proteome</keyword>
<dbReference type="RefSeq" id="XP_007827262.1">
    <property type="nucleotide sequence ID" value="XM_007829071.1"/>
</dbReference>
<dbReference type="KEGG" id="pfy:PFICI_00490"/>
<dbReference type="InterPro" id="IPR002403">
    <property type="entry name" value="Cyt_P450_E_grp-IV"/>
</dbReference>
<dbReference type="OMA" id="EFRVWCA"/>
<evidence type="ECO:0000256" key="2">
    <source>
        <dbReference type="ARBA" id="ARBA00010617"/>
    </source>
</evidence>
<dbReference type="GO" id="GO:0004497">
    <property type="term" value="F:monooxygenase activity"/>
    <property type="evidence" value="ECO:0007669"/>
    <property type="project" value="UniProtKB-KW"/>
</dbReference>
<reference evidence="9" key="1">
    <citation type="journal article" date="2015" name="BMC Genomics">
        <title>Genomic and transcriptomic analysis of the endophytic fungus Pestalotiopsis fici reveals its lifestyle and high potential for synthesis of natural products.</title>
        <authorList>
            <person name="Wang X."/>
            <person name="Zhang X."/>
            <person name="Liu L."/>
            <person name="Xiang M."/>
            <person name="Wang W."/>
            <person name="Sun X."/>
            <person name="Che Y."/>
            <person name="Guo L."/>
            <person name="Liu G."/>
            <person name="Guo L."/>
            <person name="Wang C."/>
            <person name="Yin W.B."/>
            <person name="Stadler M."/>
            <person name="Zhang X."/>
            <person name="Liu X."/>
        </authorList>
    </citation>
    <scope>NUCLEOTIDE SEQUENCE [LARGE SCALE GENOMIC DNA]</scope>
    <source>
        <strain evidence="9">W106-1 / CGMCC3.15140</strain>
    </source>
</reference>
<feature type="binding site" description="axial binding residue" evidence="7">
    <location>
        <position position="515"/>
    </location>
    <ligand>
        <name>heme</name>
        <dbReference type="ChEBI" id="CHEBI:30413"/>
    </ligand>
    <ligandPart>
        <name>Fe</name>
        <dbReference type="ChEBI" id="CHEBI:18248"/>
    </ligandPart>
</feature>
<evidence type="ECO:0000256" key="5">
    <source>
        <dbReference type="ARBA" id="ARBA00023004"/>
    </source>
</evidence>
<dbReference type="InterPro" id="IPR001128">
    <property type="entry name" value="Cyt_P450"/>
</dbReference>
<dbReference type="GO" id="GO:0016705">
    <property type="term" value="F:oxidoreductase activity, acting on paired donors, with incorporation or reduction of molecular oxygen"/>
    <property type="evidence" value="ECO:0007669"/>
    <property type="project" value="InterPro"/>
</dbReference>
<gene>
    <name evidence="8" type="ORF">PFICI_00490</name>
</gene>
<dbReference type="AlphaFoldDB" id="W3XME7"/>
<dbReference type="InParanoid" id="W3XME7"/>
<dbReference type="PANTHER" id="PTHR24305:SF232">
    <property type="entry name" value="P450, PUTATIVE (EUROFUNG)-RELATED"/>
    <property type="match status" value="1"/>
</dbReference>
<organism evidence="8 9">
    <name type="scientific">Pestalotiopsis fici (strain W106-1 / CGMCC3.15140)</name>
    <dbReference type="NCBI Taxonomy" id="1229662"/>
    <lineage>
        <taxon>Eukaryota</taxon>
        <taxon>Fungi</taxon>
        <taxon>Dikarya</taxon>
        <taxon>Ascomycota</taxon>
        <taxon>Pezizomycotina</taxon>
        <taxon>Sordariomycetes</taxon>
        <taxon>Xylariomycetidae</taxon>
        <taxon>Amphisphaeriales</taxon>
        <taxon>Sporocadaceae</taxon>
        <taxon>Pestalotiopsis</taxon>
    </lineage>
</organism>
<dbReference type="PRINTS" id="PR00385">
    <property type="entry name" value="P450"/>
</dbReference>
<keyword evidence="5 7" id="KW-0408">Iron</keyword>
<keyword evidence="3 7" id="KW-0349">Heme</keyword>
<dbReference type="GO" id="GO:0020037">
    <property type="term" value="F:heme binding"/>
    <property type="evidence" value="ECO:0007669"/>
    <property type="project" value="InterPro"/>
</dbReference>
<dbReference type="Pfam" id="PF00067">
    <property type="entry name" value="p450"/>
    <property type="match status" value="2"/>
</dbReference>
<dbReference type="PANTHER" id="PTHR24305">
    <property type="entry name" value="CYTOCHROME P450"/>
    <property type="match status" value="1"/>
</dbReference>
<dbReference type="InterPro" id="IPR036396">
    <property type="entry name" value="Cyt_P450_sf"/>
</dbReference>
<keyword evidence="6" id="KW-0560">Oxidoreductase</keyword>
<dbReference type="HOGENOM" id="CLU_025001_1_0_1"/>
<evidence type="ECO:0000313" key="9">
    <source>
        <dbReference type="Proteomes" id="UP000030651"/>
    </source>
</evidence>
<comment type="cofactor">
    <cofactor evidence="1 7">
        <name>heme</name>
        <dbReference type="ChEBI" id="CHEBI:30413"/>
    </cofactor>
</comment>
<dbReference type="EMBL" id="KI912109">
    <property type="protein sequence ID" value="ETS86662.1"/>
    <property type="molecule type" value="Genomic_DNA"/>
</dbReference>